<feature type="region of interest" description="Disordered" evidence="2">
    <location>
        <begin position="282"/>
        <end position="301"/>
    </location>
</feature>
<evidence type="ECO:0000313" key="3">
    <source>
        <dbReference type="EMBL" id="KAK2578465.1"/>
    </source>
</evidence>
<feature type="coiled-coil region" evidence="1">
    <location>
        <begin position="194"/>
        <end position="274"/>
    </location>
</feature>
<dbReference type="GO" id="GO:0003341">
    <property type="term" value="P:cilium movement"/>
    <property type="evidence" value="ECO:0007669"/>
    <property type="project" value="InterPro"/>
</dbReference>
<accession>A0AAD9VLR7</accession>
<dbReference type="InterPro" id="IPR033192">
    <property type="entry name" value="ODAD3"/>
</dbReference>
<dbReference type="PANTHER" id="PTHR46518:SF1">
    <property type="entry name" value="OUTER DYNEIN ARM-DOCKING COMPLEX SUBUNIT 3"/>
    <property type="match status" value="1"/>
</dbReference>
<dbReference type="GO" id="GO:0035253">
    <property type="term" value="C:ciliary rootlet"/>
    <property type="evidence" value="ECO:0007669"/>
    <property type="project" value="TreeGrafter"/>
</dbReference>
<comment type="caution">
    <text evidence="3">The sequence shown here is derived from an EMBL/GenBank/DDBJ whole genome shotgun (WGS) entry which is preliminary data.</text>
</comment>
<dbReference type="AlphaFoldDB" id="A0AAD9VLR7"/>
<proteinExistence type="predicted"/>
<keyword evidence="1" id="KW-0175">Coiled coil</keyword>
<dbReference type="GO" id="GO:0036158">
    <property type="term" value="P:outer dynein arm assembly"/>
    <property type="evidence" value="ECO:0007669"/>
    <property type="project" value="InterPro"/>
</dbReference>
<reference evidence="3" key="2">
    <citation type="journal article" date="2023" name="Commun. Biol.">
        <title>Intrasexual cuticular hydrocarbon dimorphism in a wasp sheds light on hydrocarbon biosynthesis genes in Hymenoptera.</title>
        <authorList>
            <person name="Moris V.C."/>
            <person name="Podsiadlowski L."/>
            <person name="Martin S."/>
            <person name="Oeyen J.P."/>
            <person name="Donath A."/>
            <person name="Petersen M."/>
            <person name="Wilbrandt J."/>
            <person name="Misof B."/>
            <person name="Liedtke D."/>
            <person name="Thamm M."/>
            <person name="Scheiner R."/>
            <person name="Schmitt T."/>
            <person name="Niehuis O."/>
        </authorList>
    </citation>
    <scope>NUCLEOTIDE SEQUENCE</scope>
    <source>
        <strain evidence="3">GBR_01_08_01A</strain>
    </source>
</reference>
<evidence type="ECO:0000256" key="2">
    <source>
        <dbReference type="SAM" id="MobiDB-lite"/>
    </source>
</evidence>
<dbReference type="EMBL" id="JAIFRP010000271">
    <property type="protein sequence ID" value="KAK2578465.1"/>
    <property type="molecule type" value="Genomic_DNA"/>
</dbReference>
<dbReference type="Proteomes" id="UP001258017">
    <property type="component" value="Unassembled WGS sequence"/>
</dbReference>
<evidence type="ECO:0000256" key="1">
    <source>
        <dbReference type="SAM" id="Coils"/>
    </source>
</evidence>
<sequence>MSSSASAFTAEKKLNDLSKKIVETKKKIQLSEGQRKANFEETQAKKHENAEKIASLKREIKELYTEYAKVKNNDEAAERTARINREISATVRKRGLVETINKISEENIRLQKTQDLLRYQSGKRRQKLRTLMQEYKELLKGKKQKIFKRKLEDPLRKKIVSLEVQLERMRMMQIKANIVRRKYRSVYFKLKERSVFYASSLKELEDDIKEHENEMKRLQVVKEEAIELRDNMQEKFVKQEIEVVSSSNERENVIQDYRKRVAERKAELERLERMIFPTRPREDYDSAQTKSYGQNAKDETTKEELTRLEEAFAKLRTVTGVSVSEDILNRFLGQRTTKENLQKMRAKMEEEKMDLEKKRQELTDEIETRKFTETKNAEENAEETEKVNQKMEKELERQRKAEAECERIRELLKKVAEVLEKLHDKLQNTMESTGTIQENSTELSEPLKVLSSLNEMARKTIDHFGGHEAYFEMSDDVLTEKLETMSITTTSLESKAVRVENASLFSKFPTWTSSAVLPSEDEEEVPTRNALKRQAQLLVDVKSRRKGLGFKR</sequence>
<evidence type="ECO:0000313" key="4">
    <source>
        <dbReference type="Proteomes" id="UP001258017"/>
    </source>
</evidence>
<dbReference type="GO" id="GO:0097542">
    <property type="term" value="C:ciliary tip"/>
    <property type="evidence" value="ECO:0007669"/>
    <property type="project" value="TreeGrafter"/>
</dbReference>
<reference evidence="3" key="1">
    <citation type="submission" date="2021-08" db="EMBL/GenBank/DDBJ databases">
        <authorList>
            <person name="Misof B."/>
            <person name="Oliver O."/>
            <person name="Podsiadlowski L."/>
            <person name="Donath A."/>
            <person name="Peters R."/>
            <person name="Mayer C."/>
            <person name="Rust J."/>
            <person name="Gunkel S."/>
            <person name="Lesny P."/>
            <person name="Martin S."/>
            <person name="Oeyen J.P."/>
            <person name="Petersen M."/>
            <person name="Panagiotis P."/>
            <person name="Wilbrandt J."/>
            <person name="Tanja T."/>
        </authorList>
    </citation>
    <scope>NUCLEOTIDE SEQUENCE</scope>
    <source>
        <strain evidence="3">GBR_01_08_01A</strain>
        <tissue evidence="3">Thorax + abdomen</tissue>
    </source>
</reference>
<organism evidence="3 4">
    <name type="scientific">Odynerus spinipes</name>
    <dbReference type="NCBI Taxonomy" id="1348599"/>
    <lineage>
        <taxon>Eukaryota</taxon>
        <taxon>Metazoa</taxon>
        <taxon>Ecdysozoa</taxon>
        <taxon>Arthropoda</taxon>
        <taxon>Hexapoda</taxon>
        <taxon>Insecta</taxon>
        <taxon>Pterygota</taxon>
        <taxon>Neoptera</taxon>
        <taxon>Endopterygota</taxon>
        <taxon>Hymenoptera</taxon>
        <taxon>Apocrita</taxon>
        <taxon>Aculeata</taxon>
        <taxon>Vespoidea</taxon>
        <taxon>Vespidae</taxon>
        <taxon>Eumeninae</taxon>
        <taxon>Odynerus</taxon>
    </lineage>
</organism>
<feature type="coiled-coil region" evidence="1">
    <location>
        <begin position="7"/>
        <end position="80"/>
    </location>
</feature>
<protein>
    <submittedName>
        <fullName evidence="3">Uncharacterized protein</fullName>
    </submittedName>
</protein>
<keyword evidence="4" id="KW-1185">Reference proteome</keyword>
<gene>
    <name evidence="3" type="ORF">KPH14_011634</name>
</gene>
<name>A0AAD9VLR7_9HYME</name>
<dbReference type="GO" id="GO:0036064">
    <property type="term" value="C:ciliary basal body"/>
    <property type="evidence" value="ECO:0007669"/>
    <property type="project" value="TreeGrafter"/>
</dbReference>
<dbReference type="PANTHER" id="PTHR46518">
    <property type="entry name" value="COILED-COIL DOMAIN-CONTAINING PROTEIN 151"/>
    <property type="match status" value="1"/>
</dbReference>
<feature type="coiled-coil region" evidence="1">
    <location>
        <begin position="334"/>
        <end position="432"/>
    </location>
</feature>